<dbReference type="InterPro" id="IPR003594">
    <property type="entry name" value="HATPase_dom"/>
</dbReference>
<dbReference type="RefSeq" id="WP_068845522.1">
    <property type="nucleotide sequence ID" value="NZ_LYDR01000020.1"/>
</dbReference>
<dbReference type="GO" id="GO:0005524">
    <property type="term" value="F:ATP binding"/>
    <property type="evidence" value="ECO:0007669"/>
    <property type="project" value="UniProtKB-KW"/>
</dbReference>
<dbReference type="InterPro" id="IPR004358">
    <property type="entry name" value="Sig_transdc_His_kin-like_C"/>
</dbReference>
<keyword evidence="8" id="KW-0902">Two-component regulatory system</keyword>
<organism evidence="10 11">
    <name type="scientific">Planctopirus hydrillae</name>
    <dbReference type="NCBI Taxonomy" id="1841610"/>
    <lineage>
        <taxon>Bacteria</taxon>
        <taxon>Pseudomonadati</taxon>
        <taxon>Planctomycetota</taxon>
        <taxon>Planctomycetia</taxon>
        <taxon>Planctomycetales</taxon>
        <taxon>Planctomycetaceae</taxon>
        <taxon>Planctopirus</taxon>
    </lineage>
</organism>
<dbReference type="SMART" id="SM00387">
    <property type="entry name" value="HATPase_c"/>
    <property type="match status" value="1"/>
</dbReference>
<dbReference type="Proteomes" id="UP000094828">
    <property type="component" value="Unassembled WGS sequence"/>
</dbReference>
<evidence type="ECO:0000313" key="10">
    <source>
        <dbReference type="EMBL" id="ODA36494.1"/>
    </source>
</evidence>
<sequence>MTPTNGQSELLTFQVKPRLLTLLGDQLIRDATLAVYELVKNAYDADATECSVRIENPAHPEKARILIRDNGSGMDAHVLRDSWMVIGTDFRAKQREAKQRSPTYHRFPLGEKGLGRLSIHKLGRSIQLVTRMPRGEELVMDFNWDVLESSTALNITPVALASRTPRSFPGNKHGTELIITRLRESWTRGDLRKLHRAIAGLCSPFKSPDNFTVSLFAPGSEQWLDGLLGANDVKHCALYHAHGHFSGQSATFSYRFTPPSSLARQIEPRFNNRITVALEAREGRKSLPLNLDGHDIGEVEFDFLLFDLDPRLIRLVTDDVSGLKGYLNDNGGVRVYRDGIRVYDFGEPGNDWLNLDLRRVNTPTARTSNNQILGALRLDATLSAGLREKSNREGFIDSPAYQAFIAAVISVLTQVEAERSKDQRRLRESLGKGDRKTVFARLADLRDLLDQKGVLKDVEPRLIEVEKEMEVYRDQLLHAAVPGLTLGLMIHGAEKILDELRLAASGPTDTKRIKALVDQLYRAMRPVTNLLKNPGKAKTTAFKLIDEAVFSTELRLRRHGVTLIKGKETGNVDFPVEGSKQMLIASITNLIDNAIHWLEIKASKQKTLYLGTSNELHGGASIIVADNGPGFGDDSPSDLVEPFFTRRPGGMGLGLYIVNEVMRVHGGLLAFPGNHDIELPNACTGAVVAMHFKEQP</sequence>
<accession>A0A1C3ETG6</accession>
<comment type="caution">
    <text evidence="10">The sequence shown here is derived from an EMBL/GenBank/DDBJ whole genome shotgun (WGS) entry which is preliminary data.</text>
</comment>
<keyword evidence="4" id="KW-0808">Transferase</keyword>
<dbReference type="Pfam" id="PF13589">
    <property type="entry name" value="HATPase_c_3"/>
    <property type="match status" value="1"/>
</dbReference>
<dbReference type="GO" id="GO:0000160">
    <property type="term" value="P:phosphorelay signal transduction system"/>
    <property type="evidence" value="ECO:0007669"/>
    <property type="project" value="UniProtKB-KW"/>
</dbReference>
<dbReference type="InterPro" id="IPR036890">
    <property type="entry name" value="HATPase_C_sf"/>
</dbReference>
<dbReference type="CDD" id="cd00075">
    <property type="entry name" value="HATPase"/>
    <property type="match status" value="1"/>
</dbReference>
<dbReference type="PANTHER" id="PTHR43065:SF10">
    <property type="entry name" value="PEROXIDE STRESS-ACTIVATED HISTIDINE KINASE MAK3"/>
    <property type="match status" value="1"/>
</dbReference>
<feature type="domain" description="Histidine kinase" evidence="9">
    <location>
        <begin position="488"/>
        <end position="696"/>
    </location>
</feature>
<dbReference type="GO" id="GO:0004673">
    <property type="term" value="F:protein histidine kinase activity"/>
    <property type="evidence" value="ECO:0007669"/>
    <property type="project" value="UniProtKB-EC"/>
</dbReference>
<keyword evidence="5" id="KW-0547">Nucleotide-binding</keyword>
<evidence type="ECO:0000259" key="9">
    <source>
        <dbReference type="PROSITE" id="PS50109"/>
    </source>
</evidence>
<keyword evidence="3" id="KW-0597">Phosphoprotein</keyword>
<dbReference type="Pfam" id="PF02518">
    <property type="entry name" value="HATPase_c"/>
    <property type="match status" value="1"/>
</dbReference>
<dbReference type="SUPFAM" id="SSF55874">
    <property type="entry name" value="ATPase domain of HSP90 chaperone/DNA topoisomerase II/histidine kinase"/>
    <property type="match status" value="2"/>
</dbReference>
<evidence type="ECO:0000256" key="8">
    <source>
        <dbReference type="ARBA" id="ARBA00023012"/>
    </source>
</evidence>
<evidence type="ECO:0000256" key="5">
    <source>
        <dbReference type="ARBA" id="ARBA00022741"/>
    </source>
</evidence>
<evidence type="ECO:0000256" key="2">
    <source>
        <dbReference type="ARBA" id="ARBA00012438"/>
    </source>
</evidence>
<evidence type="ECO:0000256" key="1">
    <source>
        <dbReference type="ARBA" id="ARBA00000085"/>
    </source>
</evidence>
<protein>
    <recommendedName>
        <fullName evidence="2">histidine kinase</fullName>
        <ecNumber evidence="2">2.7.13.3</ecNumber>
    </recommendedName>
</protein>
<proteinExistence type="predicted"/>
<dbReference type="PROSITE" id="PS50109">
    <property type="entry name" value="HIS_KIN"/>
    <property type="match status" value="1"/>
</dbReference>
<evidence type="ECO:0000313" key="11">
    <source>
        <dbReference type="Proteomes" id="UP000094828"/>
    </source>
</evidence>
<comment type="catalytic activity">
    <reaction evidence="1">
        <text>ATP + protein L-histidine = ADP + protein N-phospho-L-histidine.</text>
        <dbReference type="EC" id="2.7.13.3"/>
    </reaction>
</comment>
<dbReference type="InterPro" id="IPR005467">
    <property type="entry name" value="His_kinase_dom"/>
</dbReference>
<dbReference type="EC" id="2.7.13.3" evidence="2"/>
<dbReference type="PANTHER" id="PTHR43065">
    <property type="entry name" value="SENSOR HISTIDINE KINASE"/>
    <property type="match status" value="1"/>
</dbReference>
<keyword evidence="6" id="KW-0418">Kinase</keyword>
<dbReference type="Gene3D" id="3.30.565.10">
    <property type="entry name" value="Histidine kinase-like ATPase, C-terminal domain"/>
    <property type="match status" value="2"/>
</dbReference>
<dbReference type="PRINTS" id="PR00344">
    <property type="entry name" value="BCTRLSENSOR"/>
</dbReference>
<evidence type="ECO:0000256" key="6">
    <source>
        <dbReference type="ARBA" id="ARBA00022777"/>
    </source>
</evidence>
<dbReference type="STRING" id="1841610.A6X21_02080"/>
<dbReference type="EMBL" id="LYDR01000020">
    <property type="protein sequence ID" value="ODA36494.1"/>
    <property type="molecule type" value="Genomic_DNA"/>
</dbReference>
<name>A0A1C3ETG6_9PLAN</name>
<keyword evidence="11" id="KW-1185">Reference proteome</keyword>
<keyword evidence="7" id="KW-0067">ATP-binding</keyword>
<evidence type="ECO:0000256" key="3">
    <source>
        <dbReference type="ARBA" id="ARBA00022553"/>
    </source>
</evidence>
<evidence type="ECO:0000256" key="7">
    <source>
        <dbReference type="ARBA" id="ARBA00022840"/>
    </source>
</evidence>
<gene>
    <name evidence="10" type="ORF">A6X21_02080</name>
</gene>
<dbReference type="OrthoDB" id="263016at2"/>
<dbReference type="AlphaFoldDB" id="A0A1C3ETG6"/>
<evidence type="ECO:0000256" key="4">
    <source>
        <dbReference type="ARBA" id="ARBA00022679"/>
    </source>
</evidence>
<reference evidence="10 11" key="1">
    <citation type="submission" date="2016-05" db="EMBL/GenBank/DDBJ databases">
        <title>Genomic and physiological characterization of Planctopirus sp. isolated from fresh water lake.</title>
        <authorList>
            <person name="Subhash Y."/>
            <person name="Ramana C."/>
        </authorList>
    </citation>
    <scope>NUCLEOTIDE SEQUENCE [LARGE SCALE GENOMIC DNA]</scope>
    <source>
        <strain evidence="10 11">JC280</strain>
    </source>
</reference>